<keyword evidence="16" id="KW-1185">Reference proteome</keyword>
<dbReference type="SFLD" id="SFLDG01082">
    <property type="entry name" value="B12-binding_domain_containing"/>
    <property type="match status" value="1"/>
</dbReference>
<dbReference type="InterPro" id="IPR013848">
    <property type="entry name" value="Methylthiotransferase_N"/>
</dbReference>
<comment type="catalytic activity">
    <reaction evidence="10">
        <text>N(6)-dimethylallyladenosine(37) in tRNA + (sulfur carrier)-SH + AH2 + 2 S-adenosyl-L-methionine = 2-methylsulfanyl-N(6)-dimethylallyladenosine(37) in tRNA + (sulfur carrier)-H + 5'-deoxyadenosine + L-methionine + A + S-adenosyl-L-homocysteine + 2 H(+)</text>
        <dbReference type="Rhea" id="RHEA:37067"/>
        <dbReference type="Rhea" id="RHEA-COMP:10375"/>
        <dbReference type="Rhea" id="RHEA-COMP:10376"/>
        <dbReference type="Rhea" id="RHEA-COMP:14737"/>
        <dbReference type="Rhea" id="RHEA-COMP:14739"/>
        <dbReference type="ChEBI" id="CHEBI:13193"/>
        <dbReference type="ChEBI" id="CHEBI:15378"/>
        <dbReference type="ChEBI" id="CHEBI:17319"/>
        <dbReference type="ChEBI" id="CHEBI:17499"/>
        <dbReference type="ChEBI" id="CHEBI:29917"/>
        <dbReference type="ChEBI" id="CHEBI:57844"/>
        <dbReference type="ChEBI" id="CHEBI:57856"/>
        <dbReference type="ChEBI" id="CHEBI:59789"/>
        <dbReference type="ChEBI" id="CHEBI:64428"/>
        <dbReference type="ChEBI" id="CHEBI:74415"/>
        <dbReference type="ChEBI" id="CHEBI:74417"/>
        <dbReference type="EC" id="2.8.4.3"/>
    </reaction>
</comment>
<evidence type="ECO:0000259" key="13">
    <source>
        <dbReference type="PROSITE" id="PS51449"/>
    </source>
</evidence>
<comment type="function">
    <text evidence="1 10">Catalyzes the methylthiolation of N6-(dimethylallyl)adenosine (i(6)A), leading to the formation of 2-methylthio-N6-(dimethylallyl)adenosine (ms(2)i(6)A) at position 37 in tRNAs that read codons beginning with uridine.</text>
</comment>
<feature type="binding site" evidence="10">
    <location>
        <position position="158"/>
    </location>
    <ligand>
        <name>[4Fe-4S] cluster</name>
        <dbReference type="ChEBI" id="CHEBI:49883"/>
        <label>2</label>
        <note>4Fe-4S-S-AdoMet</note>
    </ligand>
</feature>
<evidence type="ECO:0000259" key="14">
    <source>
        <dbReference type="PROSITE" id="PS51918"/>
    </source>
</evidence>
<feature type="binding site" evidence="10">
    <location>
        <position position="165"/>
    </location>
    <ligand>
        <name>[4Fe-4S] cluster</name>
        <dbReference type="ChEBI" id="CHEBI:49883"/>
        <label>2</label>
        <note>4Fe-4S-S-AdoMet</note>
    </ligand>
</feature>
<comment type="subunit">
    <text evidence="10">Monomer.</text>
</comment>
<dbReference type="Pfam" id="PF04055">
    <property type="entry name" value="Radical_SAM"/>
    <property type="match status" value="1"/>
</dbReference>
<protein>
    <recommendedName>
        <fullName evidence="9 10">tRNA-2-methylthio-N(6)-dimethylallyladenosine synthase</fullName>
        <ecNumber evidence="9 10">2.8.4.3</ecNumber>
    </recommendedName>
    <alternativeName>
        <fullName evidence="10">(Dimethylallyl)adenosine tRNA methylthiotransferase MiaB</fullName>
    </alternativeName>
    <alternativeName>
        <fullName evidence="10">tRNA-i(6)A37 methylthiotransferase</fullName>
    </alternativeName>
</protein>
<dbReference type="SUPFAM" id="SSF102114">
    <property type="entry name" value="Radical SAM enzymes"/>
    <property type="match status" value="1"/>
</dbReference>
<evidence type="ECO:0000256" key="10">
    <source>
        <dbReference type="HAMAP-Rule" id="MF_01864"/>
    </source>
</evidence>
<dbReference type="Gene3D" id="3.80.30.20">
    <property type="entry name" value="tm_1862 like domain"/>
    <property type="match status" value="1"/>
</dbReference>
<evidence type="ECO:0000313" key="15">
    <source>
        <dbReference type="EMBL" id="GAA1100634.1"/>
    </source>
</evidence>
<dbReference type="InterPro" id="IPR006463">
    <property type="entry name" value="MiaB_methiolase"/>
</dbReference>
<dbReference type="SMART" id="SM00729">
    <property type="entry name" value="Elp3"/>
    <property type="match status" value="1"/>
</dbReference>
<feature type="domain" description="TRAM" evidence="12">
    <location>
        <begin position="377"/>
        <end position="446"/>
    </location>
</feature>
<keyword evidence="2 10" id="KW-0004">4Fe-4S</keyword>
<evidence type="ECO:0000256" key="1">
    <source>
        <dbReference type="ARBA" id="ARBA00003234"/>
    </source>
</evidence>
<evidence type="ECO:0000256" key="3">
    <source>
        <dbReference type="ARBA" id="ARBA00022679"/>
    </source>
</evidence>
<evidence type="ECO:0000256" key="4">
    <source>
        <dbReference type="ARBA" id="ARBA00022691"/>
    </source>
</evidence>
<keyword evidence="4 10" id="KW-0949">S-adenosyl-L-methionine</keyword>
<dbReference type="Proteomes" id="UP001501581">
    <property type="component" value="Unassembled WGS sequence"/>
</dbReference>
<dbReference type="SFLD" id="SFLDG01061">
    <property type="entry name" value="methylthiotransferase"/>
    <property type="match status" value="1"/>
</dbReference>
<dbReference type="InterPro" id="IPR005839">
    <property type="entry name" value="Methylthiotransferase"/>
</dbReference>
<keyword evidence="5 10" id="KW-0819">tRNA processing</keyword>
<dbReference type="EC" id="2.8.4.3" evidence="9 10"/>
<dbReference type="InterPro" id="IPR007197">
    <property type="entry name" value="rSAM"/>
</dbReference>
<dbReference type="InterPro" id="IPR002792">
    <property type="entry name" value="TRAM_dom"/>
</dbReference>
<evidence type="ECO:0000256" key="6">
    <source>
        <dbReference type="ARBA" id="ARBA00022723"/>
    </source>
</evidence>
<dbReference type="SFLD" id="SFLDS00029">
    <property type="entry name" value="Radical_SAM"/>
    <property type="match status" value="1"/>
</dbReference>
<dbReference type="Pfam" id="PF00919">
    <property type="entry name" value="UPF0004"/>
    <property type="match status" value="1"/>
</dbReference>
<evidence type="ECO:0000256" key="7">
    <source>
        <dbReference type="ARBA" id="ARBA00023004"/>
    </source>
</evidence>
<keyword evidence="7 10" id="KW-0408">Iron</keyword>
<feature type="binding site" evidence="10">
    <location>
        <position position="14"/>
    </location>
    <ligand>
        <name>[4Fe-4S] cluster</name>
        <dbReference type="ChEBI" id="CHEBI:49883"/>
        <label>1</label>
    </ligand>
</feature>
<feature type="domain" description="MTTase N-terminal" evidence="13">
    <location>
        <begin position="5"/>
        <end position="121"/>
    </location>
</feature>
<reference evidence="16" key="1">
    <citation type="journal article" date="2019" name="Int. J. Syst. Evol. Microbiol.">
        <title>The Global Catalogue of Microorganisms (GCM) 10K type strain sequencing project: providing services to taxonomists for standard genome sequencing and annotation.</title>
        <authorList>
            <consortium name="The Broad Institute Genomics Platform"/>
            <consortium name="The Broad Institute Genome Sequencing Center for Infectious Disease"/>
            <person name="Wu L."/>
            <person name="Ma J."/>
        </authorList>
    </citation>
    <scope>NUCLEOTIDE SEQUENCE [LARGE SCALE GENOMIC DNA]</scope>
    <source>
        <strain evidence="16">JCM 13008</strain>
    </source>
</reference>
<dbReference type="PROSITE" id="PS51449">
    <property type="entry name" value="MTTASE_N"/>
    <property type="match status" value="1"/>
</dbReference>
<dbReference type="InterPro" id="IPR020612">
    <property type="entry name" value="Methylthiotransferase_CS"/>
</dbReference>
<comment type="cofactor">
    <cofactor evidence="10">
        <name>[4Fe-4S] cluster</name>
        <dbReference type="ChEBI" id="CHEBI:49883"/>
    </cofactor>
    <text evidence="10">Binds 2 [4Fe-4S] clusters. One cluster is coordinated with 3 cysteines and an exchangeable S-adenosyl-L-methionine.</text>
</comment>
<feature type="compositionally biased region" description="Pro residues" evidence="11">
    <location>
        <begin position="482"/>
        <end position="491"/>
    </location>
</feature>
<accession>A0ABP4EE11</accession>
<comment type="subcellular location">
    <subcellularLocation>
        <location evidence="10">Cytoplasm</location>
    </subcellularLocation>
</comment>
<dbReference type="SFLD" id="SFLDF00273">
    <property type="entry name" value="(dimethylallyl)adenosine_tRNA"/>
    <property type="match status" value="1"/>
</dbReference>
<dbReference type="PANTHER" id="PTHR43020">
    <property type="entry name" value="CDK5 REGULATORY SUBUNIT-ASSOCIATED PROTEIN 1"/>
    <property type="match status" value="1"/>
</dbReference>
<comment type="similarity">
    <text evidence="10">Belongs to the methylthiotransferase family. MiaB subfamily.</text>
</comment>
<dbReference type="PROSITE" id="PS01278">
    <property type="entry name" value="MTTASE_RADICAL"/>
    <property type="match status" value="1"/>
</dbReference>
<gene>
    <name evidence="10 15" type="primary">miaB</name>
    <name evidence="15" type="ORF">GCM10009668_18260</name>
</gene>
<dbReference type="HAMAP" id="MF_01864">
    <property type="entry name" value="tRNA_metthiotr_MiaB"/>
    <property type="match status" value="1"/>
</dbReference>
<name>A0ABP4EE11_9ACTN</name>
<evidence type="ECO:0000256" key="2">
    <source>
        <dbReference type="ARBA" id="ARBA00022485"/>
    </source>
</evidence>
<dbReference type="EMBL" id="BAAALG010000007">
    <property type="protein sequence ID" value="GAA1100634.1"/>
    <property type="molecule type" value="Genomic_DNA"/>
</dbReference>
<evidence type="ECO:0000256" key="8">
    <source>
        <dbReference type="ARBA" id="ARBA00023014"/>
    </source>
</evidence>
<dbReference type="CDD" id="cd01335">
    <property type="entry name" value="Radical_SAM"/>
    <property type="match status" value="1"/>
</dbReference>
<dbReference type="Gene3D" id="3.40.50.12160">
    <property type="entry name" value="Methylthiotransferase, N-terminal domain"/>
    <property type="match status" value="1"/>
</dbReference>
<evidence type="ECO:0000313" key="16">
    <source>
        <dbReference type="Proteomes" id="UP001501581"/>
    </source>
</evidence>
<dbReference type="InterPro" id="IPR023404">
    <property type="entry name" value="rSAM_horseshoe"/>
</dbReference>
<comment type="caution">
    <text evidence="15">The sequence shown here is derived from an EMBL/GenBank/DDBJ whole genome shotgun (WGS) entry which is preliminary data.</text>
</comment>
<evidence type="ECO:0000259" key="12">
    <source>
        <dbReference type="PROSITE" id="PS50926"/>
    </source>
</evidence>
<dbReference type="PROSITE" id="PS50926">
    <property type="entry name" value="TRAM"/>
    <property type="match status" value="1"/>
</dbReference>
<keyword evidence="3 10" id="KW-0808">Transferase</keyword>
<dbReference type="NCBIfam" id="TIGR01574">
    <property type="entry name" value="miaB-methiolase"/>
    <property type="match status" value="1"/>
</dbReference>
<dbReference type="InterPro" id="IPR006638">
    <property type="entry name" value="Elp3/MiaA/NifB-like_rSAM"/>
</dbReference>
<organism evidence="15 16">
    <name type="scientific">Nocardioides dubius</name>
    <dbReference type="NCBI Taxonomy" id="317019"/>
    <lineage>
        <taxon>Bacteria</taxon>
        <taxon>Bacillati</taxon>
        <taxon>Actinomycetota</taxon>
        <taxon>Actinomycetes</taxon>
        <taxon>Propionibacteriales</taxon>
        <taxon>Nocardioidaceae</taxon>
        <taxon>Nocardioides</taxon>
    </lineage>
</organism>
<evidence type="ECO:0000256" key="11">
    <source>
        <dbReference type="SAM" id="MobiDB-lite"/>
    </source>
</evidence>
<dbReference type="InterPro" id="IPR038135">
    <property type="entry name" value="Methylthiotransferase_N_sf"/>
</dbReference>
<sequence length="491" mass="53447">MSSARTYEVRTHGCQMNVHDSERLSGLLEEAGYLAVPEGEQADVVVFNTCAVRENADNKLYGNLGHLAPVKAKKPDLQIAVGGCMAQKDRDTITKKAPWVDVVFGTHNIGSLPALLDRARSQAEAQVEILESLEVFPSTLPTRRESAYAAWVSISVGCNNTCTFCIVPSLRGKEKDRRPGEILAEIEALVAEGVTEVTLLGQNVNAYGVEFGDRQAFSKLLRACGEIEGLERVRFTSPHPAEFTDDVIAAMAETPNVMPSLHMPLQSGSDKVLREMKRSYRQSKFLGIIERVRAAIPNAAITTDIIVGFPGETEDDFEQTLHVVREARFSSAFTFQYSKRPGTPAATLENQVDPEVVKQRYQRLTELVTEVAWEENKSLVGRTVELMVAEGEGRKDAATHRLTGRGPDNRLVHFNADGADGVRPGDMVTVEVTYAAPHHLVADNPVIAVRRTRAGDAWERRTAAPAPSKGVGLGMPSIGVPAPLPDAPACS</sequence>
<evidence type="ECO:0000256" key="5">
    <source>
        <dbReference type="ARBA" id="ARBA00022694"/>
    </source>
</evidence>
<keyword evidence="8 10" id="KW-0411">Iron-sulfur</keyword>
<feature type="region of interest" description="Disordered" evidence="11">
    <location>
        <begin position="458"/>
        <end position="491"/>
    </location>
</feature>
<keyword evidence="6 10" id="KW-0479">Metal-binding</keyword>
<feature type="binding site" evidence="10">
    <location>
        <position position="84"/>
    </location>
    <ligand>
        <name>[4Fe-4S] cluster</name>
        <dbReference type="ChEBI" id="CHEBI:49883"/>
        <label>1</label>
    </ligand>
</feature>
<dbReference type="RefSeq" id="WP_343993581.1">
    <property type="nucleotide sequence ID" value="NZ_BAAALG010000007.1"/>
</dbReference>
<dbReference type="NCBIfam" id="TIGR00089">
    <property type="entry name" value="MiaB/RimO family radical SAM methylthiotransferase"/>
    <property type="match status" value="1"/>
</dbReference>
<evidence type="ECO:0000256" key="9">
    <source>
        <dbReference type="ARBA" id="ARBA00033765"/>
    </source>
</evidence>
<dbReference type="InterPro" id="IPR058240">
    <property type="entry name" value="rSAM_sf"/>
</dbReference>
<dbReference type="PROSITE" id="PS51918">
    <property type="entry name" value="RADICAL_SAM"/>
    <property type="match status" value="1"/>
</dbReference>
<feature type="binding site" evidence="10">
    <location>
        <position position="162"/>
    </location>
    <ligand>
        <name>[4Fe-4S] cluster</name>
        <dbReference type="ChEBI" id="CHEBI:49883"/>
        <label>2</label>
        <note>4Fe-4S-S-AdoMet</note>
    </ligand>
</feature>
<proteinExistence type="inferred from homology"/>
<feature type="domain" description="Radical SAM core" evidence="14">
    <location>
        <begin position="144"/>
        <end position="375"/>
    </location>
</feature>
<keyword evidence="10" id="KW-0963">Cytoplasm</keyword>
<dbReference type="PANTHER" id="PTHR43020:SF2">
    <property type="entry name" value="MITOCHONDRIAL TRNA METHYLTHIOTRANSFERASE CDK5RAP1"/>
    <property type="match status" value="1"/>
</dbReference>
<feature type="binding site" evidence="10">
    <location>
        <position position="50"/>
    </location>
    <ligand>
        <name>[4Fe-4S] cluster</name>
        <dbReference type="ChEBI" id="CHEBI:49883"/>
        <label>1</label>
    </ligand>
</feature>